<protein>
    <submittedName>
        <fullName evidence="5">4'-phosphopantetheinyl transferase</fullName>
    </submittedName>
</protein>
<evidence type="ECO:0000313" key="6">
    <source>
        <dbReference type="Proteomes" id="UP000320300"/>
    </source>
</evidence>
<organism evidence="5 6">
    <name type="scientific">Pedobacter westerhofensis</name>
    <dbReference type="NCBI Taxonomy" id="425512"/>
    <lineage>
        <taxon>Bacteria</taxon>
        <taxon>Pseudomonadati</taxon>
        <taxon>Bacteroidota</taxon>
        <taxon>Sphingobacteriia</taxon>
        <taxon>Sphingobacteriales</taxon>
        <taxon>Sphingobacteriaceae</taxon>
        <taxon>Pedobacter</taxon>
    </lineage>
</organism>
<dbReference type="GO" id="GO:0000287">
    <property type="term" value="F:magnesium ion binding"/>
    <property type="evidence" value="ECO:0007669"/>
    <property type="project" value="InterPro"/>
</dbReference>
<dbReference type="Gene3D" id="3.90.470.20">
    <property type="entry name" value="4'-phosphopantetheinyl transferase domain"/>
    <property type="match status" value="2"/>
</dbReference>
<gene>
    <name evidence="5" type="ORF">SAMN06265348_107128</name>
</gene>
<dbReference type="AlphaFoldDB" id="A0A521E724"/>
<accession>A0A521E724</accession>
<dbReference type="EMBL" id="FXTN01000007">
    <property type="protein sequence ID" value="SMO79699.1"/>
    <property type="molecule type" value="Genomic_DNA"/>
</dbReference>
<dbReference type="SUPFAM" id="SSF56214">
    <property type="entry name" value="4'-phosphopantetheinyl transferase"/>
    <property type="match status" value="2"/>
</dbReference>
<evidence type="ECO:0000256" key="1">
    <source>
        <dbReference type="ARBA" id="ARBA00010990"/>
    </source>
</evidence>
<keyword evidence="6" id="KW-1185">Reference proteome</keyword>
<evidence type="ECO:0000259" key="4">
    <source>
        <dbReference type="Pfam" id="PF22624"/>
    </source>
</evidence>
<dbReference type="InterPro" id="IPR055066">
    <property type="entry name" value="AASDHPPT_N"/>
</dbReference>
<name>A0A521E724_9SPHI</name>
<dbReference type="PANTHER" id="PTHR12215">
    <property type="entry name" value="PHOSPHOPANTETHEINE TRANSFERASE"/>
    <property type="match status" value="1"/>
</dbReference>
<dbReference type="GO" id="GO:0008897">
    <property type="term" value="F:holo-[acyl-carrier-protein] synthase activity"/>
    <property type="evidence" value="ECO:0007669"/>
    <property type="project" value="InterPro"/>
</dbReference>
<dbReference type="Pfam" id="PF01648">
    <property type="entry name" value="ACPS"/>
    <property type="match status" value="1"/>
</dbReference>
<dbReference type="RefSeq" id="WP_185960492.1">
    <property type="nucleotide sequence ID" value="NZ_FXTN01000007.1"/>
</dbReference>
<feature type="domain" description="4'-phosphopantetheinyl transferase" evidence="3">
    <location>
        <begin position="129"/>
        <end position="207"/>
    </location>
</feature>
<evidence type="ECO:0000313" key="5">
    <source>
        <dbReference type="EMBL" id="SMO79699.1"/>
    </source>
</evidence>
<evidence type="ECO:0000256" key="2">
    <source>
        <dbReference type="ARBA" id="ARBA00022679"/>
    </source>
</evidence>
<dbReference type="InterPro" id="IPR050559">
    <property type="entry name" value="P-Pant_transferase_sf"/>
</dbReference>
<dbReference type="InterPro" id="IPR008278">
    <property type="entry name" value="4-PPantetheinyl_Trfase_dom"/>
</dbReference>
<dbReference type="Proteomes" id="UP000320300">
    <property type="component" value="Unassembled WGS sequence"/>
</dbReference>
<sequence length="246" mass="27452">MIMPAHYLHCENVDQLPDVRPADSSPGLINIWKLDILSQKPQFLQLEQLLNAEEKARAARFHEQKDAQQFTVTRAVLKILLADAASSAPENIKIMLSENNKPLIPENTGVHFNVSHSGDEAVIAIAKQPVGIDVEQMQTDFDYHSVAEYAFSEAESAQVQKSGHPRQEFFRIWTRKEAFLKGLGTGLINDLKLISCLDTPTKINPLIKGVTAGWNIKTLEFDQAYMMSIACESLGPAVRIHLSAYK</sequence>
<dbReference type="GO" id="GO:0019878">
    <property type="term" value="P:lysine biosynthetic process via aminoadipic acid"/>
    <property type="evidence" value="ECO:0007669"/>
    <property type="project" value="TreeGrafter"/>
</dbReference>
<dbReference type="InterPro" id="IPR037143">
    <property type="entry name" value="4-PPantetheinyl_Trfase_dom_sf"/>
</dbReference>
<evidence type="ECO:0000259" key="3">
    <source>
        <dbReference type="Pfam" id="PF01648"/>
    </source>
</evidence>
<keyword evidence="2 5" id="KW-0808">Transferase</keyword>
<feature type="domain" description="4'-phosphopantetheinyl transferase N-terminal" evidence="4">
    <location>
        <begin position="40"/>
        <end position="124"/>
    </location>
</feature>
<dbReference type="GO" id="GO:0005829">
    <property type="term" value="C:cytosol"/>
    <property type="evidence" value="ECO:0007669"/>
    <property type="project" value="TreeGrafter"/>
</dbReference>
<comment type="similarity">
    <text evidence="1">Belongs to the P-Pant transferase superfamily. Gsp/Sfp/HetI/AcpT family.</text>
</comment>
<reference evidence="5 6" key="1">
    <citation type="submission" date="2017-05" db="EMBL/GenBank/DDBJ databases">
        <authorList>
            <person name="Varghese N."/>
            <person name="Submissions S."/>
        </authorList>
    </citation>
    <scope>NUCLEOTIDE SEQUENCE [LARGE SCALE GENOMIC DNA]</scope>
    <source>
        <strain evidence="5 6">DSM 19036</strain>
    </source>
</reference>
<dbReference type="PANTHER" id="PTHR12215:SF10">
    <property type="entry name" value="L-AMINOADIPATE-SEMIALDEHYDE DEHYDROGENASE-PHOSPHOPANTETHEINYL TRANSFERASE"/>
    <property type="match status" value="1"/>
</dbReference>
<proteinExistence type="inferred from homology"/>
<dbReference type="Pfam" id="PF22624">
    <property type="entry name" value="AASDHPPT_N"/>
    <property type="match status" value="1"/>
</dbReference>